<sequence>MSTAPAAQPAAATASKPSPSTLIRIGVALIAGNLCWIAPFVAGVSVLVPAKLEIIAPAEKVEAVASLSVIGSVVALAANILFGALSDRTRSRLGRRLPWLLIGSVGTSVCFVILPHMDSARGIILVWCVFQGFLNAIVAPLVAIIPDRVPERMRGTFSAIYGVGTTVGSGIASIIASRFITNPDSGFLLFAVVLLLAGPLVGLIAPDKSNRDAPRAAFDRETLLKNFSFPTHNCRDFYLAVIGKLLFVLAMFCVTGYQLYIFTDHFLVSADAAGSLIALMATIQMVGSLVVTLVSGPLSDRIGRRKPLVVLASLIMAVALACLVVWKDPIAMLLFAVLGSGIAFGIYTAVDQALNYEVLPDPESAAKDLGIINMANTGGQIIGPVVMSFAITSLGGYTPGFVVAASAALASAVLIGLIRSAR</sequence>
<feature type="transmembrane region" description="Helical" evidence="5">
    <location>
        <begin position="397"/>
        <end position="418"/>
    </location>
</feature>
<feature type="transmembrane region" description="Helical" evidence="5">
    <location>
        <begin position="308"/>
        <end position="326"/>
    </location>
</feature>
<dbReference type="STRING" id="1892869.ACGLYG10_0102"/>
<keyword evidence="2 5" id="KW-0812">Transmembrane</keyword>
<accession>A0A1M4RV90</accession>
<name>A0A1M4RV90_9ACTO</name>
<evidence type="ECO:0000256" key="5">
    <source>
        <dbReference type="SAM" id="Phobius"/>
    </source>
</evidence>
<evidence type="ECO:0000259" key="6">
    <source>
        <dbReference type="PROSITE" id="PS50850"/>
    </source>
</evidence>
<feature type="transmembrane region" description="Helical" evidence="5">
    <location>
        <begin position="157"/>
        <end position="180"/>
    </location>
</feature>
<dbReference type="InterPro" id="IPR011701">
    <property type="entry name" value="MFS"/>
</dbReference>
<dbReference type="GO" id="GO:0022857">
    <property type="term" value="F:transmembrane transporter activity"/>
    <property type="evidence" value="ECO:0007669"/>
    <property type="project" value="InterPro"/>
</dbReference>
<dbReference type="PROSITE" id="PS50850">
    <property type="entry name" value="MFS"/>
    <property type="match status" value="1"/>
</dbReference>
<gene>
    <name evidence="7" type="ORF">ACGLYG10_0102</name>
</gene>
<dbReference type="GO" id="GO:0005886">
    <property type="term" value="C:plasma membrane"/>
    <property type="evidence" value="ECO:0007669"/>
    <property type="project" value="UniProtKB-SubCell"/>
</dbReference>
<organism evidence="7 8">
    <name type="scientific">Actinomyces glycerinitolerans</name>
    <dbReference type="NCBI Taxonomy" id="1892869"/>
    <lineage>
        <taxon>Bacteria</taxon>
        <taxon>Bacillati</taxon>
        <taxon>Actinomycetota</taxon>
        <taxon>Actinomycetes</taxon>
        <taxon>Actinomycetales</taxon>
        <taxon>Actinomycetaceae</taxon>
        <taxon>Actinomyces</taxon>
    </lineage>
</organism>
<feature type="transmembrane region" description="Helical" evidence="5">
    <location>
        <begin position="123"/>
        <end position="145"/>
    </location>
</feature>
<proteinExistence type="predicted"/>
<dbReference type="InterPro" id="IPR020846">
    <property type="entry name" value="MFS_dom"/>
</dbReference>
<dbReference type="SUPFAM" id="SSF103473">
    <property type="entry name" value="MFS general substrate transporter"/>
    <property type="match status" value="1"/>
</dbReference>
<feature type="transmembrane region" description="Helical" evidence="5">
    <location>
        <begin position="63"/>
        <end position="85"/>
    </location>
</feature>
<keyword evidence="4 5" id="KW-0472">Membrane</keyword>
<dbReference type="Pfam" id="PF07690">
    <property type="entry name" value="MFS_1"/>
    <property type="match status" value="1"/>
</dbReference>
<keyword evidence="3 5" id="KW-1133">Transmembrane helix</keyword>
<dbReference type="OrthoDB" id="9793283at2"/>
<dbReference type="InterPro" id="IPR005829">
    <property type="entry name" value="Sugar_transporter_CS"/>
</dbReference>
<feature type="transmembrane region" description="Helical" evidence="5">
    <location>
        <begin position="332"/>
        <end position="350"/>
    </location>
</feature>
<dbReference type="PROSITE" id="PS00216">
    <property type="entry name" value="SUGAR_TRANSPORT_1"/>
    <property type="match status" value="1"/>
</dbReference>
<dbReference type="Pfam" id="PF00083">
    <property type="entry name" value="Sugar_tr"/>
    <property type="match status" value="1"/>
</dbReference>
<dbReference type="EMBL" id="FQTT01000001">
    <property type="protein sequence ID" value="SHE23904.1"/>
    <property type="molecule type" value="Genomic_DNA"/>
</dbReference>
<evidence type="ECO:0000256" key="4">
    <source>
        <dbReference type="ARBA" id="ARBA00023136"/>
    </source>
</evidence>
<feature type="transmembrane region" description="Helical" evidence="5">
    <location>
        <begin position="25"/>
        <end position="48"/>
    </location>
</feature>
<dbReference type="AlphaFoldDB" id="A0A1M4RV90"/>
<evidence type="ECO:0000256" key="3">
    <source>
        <dbReference type="ARBA" id="ARBA00022989"/>
    </source>
</evidence>
<dbReference type="InterPro" id="IPR036259">
    <property type="entry name" value="MFS_trans_sf"/>
</dbReference>
<feature type="transmembrane region" description="Helical" evidence="5">
    <location>
        <begin position="186"/>
        <end position="205"/>
    </location>
</feature>
<keyword evidence="8" id="KW-1185">Reference proteome</keyword>
<feature type="domain" description="Major facilitator superfamily (MFS) profile" evidence="6">
    <location>
        <begin position="24"/>
        <end position="422"/>
    </location>
</feature>
<dbReference type="RefSeq" id="WP_083565245.1">
    <property type="nucleotide sequence ID" value="NZ_FQTT01000001.1"/>
</dbReference>
<dbReference type="PANTHER" id="PTHR23528:SF1">
    <property type="entry name" value="MAJOR FACILITATOR SUPERFAMILY (MFS) PROFILE DOMAIN-CONTAINING PROTEIN"/>
    <property type="match status" value="1"/>
</dbReference>
<evidence type="ECO:0000256" key="1">
    <source>
        <dbReference type="ARBA" id="ARBA00004651"/>
    </source>
</evidence>
<dbReference type="Proteomes" id="UP000184291">
    <property type="component" value="Unassembled WGS sequence"/>
</dbReference>
<feature type="transmembrane region" description="Helical" evidence="5">
    <location>
        <begin position="97"/>
        <end position="117"/>
    </location>
</feature>
<evidence type="ECO:0000313" key="7">
    <source>
        <dbReference type="EMBL" id="SHE23904.1"/>
    </source>
</evidence>
<evidence type="ECO:0000256" key="2">
    <source>
        <dbReference type="ARBA" id="ARBA00022692"/>
    </source>
</evidence>
<dbReference type="Gene3D" id="1.20.1250.20">
    <property type="entry name" value="MFS general substrate transporter like domains"/>
    <property type="match status" value="2"/>
</dbReference>
<feature type="transmembrane region" description="Helical" evidence="5">
    <location>
        <begin position="272"/>
        <end position="296"/>
    </location>
</feature>
<feature type="transmembrane region" description="Helical" evidence="5">
    <location>
        <begin position="371"/>
        <end position="391"/>
    </location>
</feature>
<feature type="transmembrane region" description="Helical" evidence="5">
    <location>
        <begin position="237"/>
        <end position="260"/>
    </location>
</feature>
<dbReference type="InterPro" id="IPR005828">
    <property type="entry name" value="MFS_sugar_transport-like"/>
</dbReference>
<comment type="subcellular location">
    <subcellularLocation>
        <location evidence="1">Cell membrane</location>
        <topology evidence="1">Multi-pass membrane protein</topology>
    </subcellularLocation>
</comment>
<keyword evidence="7" id="KW-0813">Transport</keyword>
<dbReference type="PANTHER" id="PTHR23528">
    <property type="match status" value="1"/>
</dbReference>
<protein>
    <submittedName>
        <fullName evidence="7">Sugar transport proteins signature 1</fullName>
    </submittedName>
</protein>
<keyword evidence="7" id="KW-0762">Sugar transport</keyword>
<evidence type="ECO:0000313" key="8">
    <source>
        <dbReference type="Proteomes" id="UP000184291"/>
    </source>
</evidence>
<reference evidence="8" key="1">
    <citation type="submission" date="2016-09" db="EMBL/GenBank/DDBJ databases">
        <authorList>
            <person name="Strepis N."/>
        </authorList>
    </citation>
    <scope>NUCLEOTIDE SEQUENCE [LARGE SCALE GENOMIC DNA]</scope>
</reference>